<name>A0A540L3X1_MALBA</name>
<evidence type="ECO:0000313" key="2">
    <source>
        <dbReference type="Proteomes" id="UP000315295"/>
    </source>
</evidence>
<protein>
    <recommendedName>
        <fullName evidence="3">Serine-threonine/tyrosine-protein kinase catalytic domain-containing protein</fullName>
    </recommendedName>
</protein>
<dbReference type="EMBL" id="VIEB01000776">
    <property type="protein sequence ID" value="TQD81164.1"/>
    <property type="molecule type" value="Genomic_DNA"/>
</dbReference>
<dbReference type="Proteomes" id="UP000315295">
    <property type="component" value="Unassembled WGS sequence"/>
</dbReference>
<organism evidence="1 2">
    <name type="scientific">Malus baccata</name>
    <name type="common">Siberian crab apple</name>
    <name type="synonym">Pyrus baccata</name>
    <dbReference type="NCBI Taxonomy" id="106549"/>
    <lineage>
        <taxon>Eukaryota</taxon>
        <taxon>Viridiplantae</taxon>
        <taxon>Streptophyta</taxon>
        <taxon>Embryophyta</taxon>
        <taxon>Tracheophyta</taxon>
        <taxon>Spermatophyta</taxon>
        <taxon>Magnoliopsida</taxon>
        <taxon>eudicotyledons</taxon>
        <taxon>Gunneridae</taxon>
        <taxon>Pentapetalae</taxon>
        <taxon>rosids</taxon>
        <taxon>fabids</taxon>
        <taxon>Rosales</taxon>
        <taxon>Rosaceae</taxon>
        <taxon>Amygdaloideae</taxon>
        <taxon>Maleae</taxon>
        <taxon>Malus</taxon>
    </lineage>
</organism>
<sequence>MQGEFDEHSVWKALEIAMACTTSTSQHRVTMDVVLSELKNCLEMCLGIEKELQHQQKNFTLRLGHIIIVHLKVSPCIQIPQMLIP</sequence>
<gene>
    <name evidence="1" type="ORF">C1H46_033274</name>
</gene>
<dbReference type="AlphaFoldDB" id="A0A540L3X1"/>
<evidence type="ECO:0008006" key="3">
    <source>
        <dbReference type="Google" id="ProtNLM"/>
    </source>
</evidence>
<reference evidence="1 2" key="1">
    <citation type="journal article" date="2019" name="G3 (Bethesda)">
        <title>Sequencing of a Wild Apple (Malus baccata) Genome Unravels the Differences Between Cultivated and Wild Apple Species Regarding Disease Resistance and Cold Tolerance.</title>
        <authorList>
            <person name="Chen X."/>
        </authorList>
    </citation>
    <scope>NUCLEOTIDE SEQUENCE [LARGE SCALE GENOMIC DNA]</scope>
    <source>
        <strain evidence="2">cv. Shandingzi</strain>
        <tissue evidence="1">Leaves</tissue>
    </source>
</reference>
<comment type="caution">
    <text evidence="1">The sequence shown here is derived from an EMBL/GenBank/DDBJ whole genome shotgun (WGS) entry which is preliminary data.</text>
</comment>
<evidence type="ECO:0000313" key="1">
    <source>
        <dbReference type="EMBL" id="TQD81164.1"/>
    </source>
</evidence>
<dbReference type="STRING" id="106549.A0A540L3X1"/>
<accession>A0A540L3X1</accession>
<keyword evidence="2" id="KW-1185">Reference proteome</keyword>
<proteinExistence type="predicted"/>